<evidence type="ECO:0000259" key="1">
    <source>
        <dbReference type="Pfam" id="PF00156"/>
    </source>
</evidence>
<feature type="domain" description="Phosphoribosyltransferase" evidence="1">
    <location>
        <begin position="8"/>
        <end position="156"/>
    </location>
</feature>
<dbReference type="InterPro" id="IPR029057">
    <property type="entry name" value="PRTase-like"/>
</dbReference>
<dbReference type="AlphaFoldDB" id="A0A316H9L5"/>
<protein>
    <submittedName>
        <fullName evidence="2">Pyrimidine operon attenuation protein/uracil phosphoribosyltransferase</fullName>
    </submittedName>
</protein>
<name>A0A316H9L5_9SPHI</name>
<dbReference type="RefSeq" id="WP_022830124.1">
    <property type="nucleotide sequence ID" value="NZ_QGHA01000004.1"/>
</dbReference>
<dbReference type="Pfam" id="PF00156">
    <property type="entry name" value="Pribosyltran"/>
    <property type="match status" value="1"/>
</dbReference>
<gene>
    <name evidence="2" type="ORF">LX99_02754</name>
</gene>
<keyword evidence="3" id="KW-1185">Reference proteome</keyword>
<evidence type="ECO:0000313" key="2">
    <source>
        <dbReference type="EMBL" id="PWK77869.1"/>
    </source>
</evidence>
<dbReference type="Gene3D" id="3.40.50.2020">
    <property type="match status" value="1"/>
</dbReference>
<dbReference type="GO" id="GO:0016757">
    <property type="term" value="F:glycosyltransferase activity"/>
    <property type="evidence" value="ECO:0007669"/>
    <property type="project" value="UniProtKB-KW"/>
</dbReference>
<evidence type="ECO:0000313" key="3">
    <source>
        <dbReference type="Proteomes" id="UP000245678"/>
    </source>
</evidence>
<sequence>MPDKKLLILNKQQIQQKLDRIAYQILEDNFDEEEILIAGILPRGNHLASRLKVILDGIAPFKSRLLNIELEKQSSSLSANIDFEVEECSNKVVILVDDVLNSGKTLAYGFGVFLDVPLKKLRTAILIDRNHKSFPVTTDFAGMALSTVIKEHVDVVLEEEDEQEDGVYLR</sequence>
<dbReference type="InterPro" id="IPR000836">
    <property type="entry name" value="PRTase_dom"/>
</dbReference>
<dbReference type="InterPro" id="IPR050137">
    <property type="entry name" value="PyrR_bifunctional"/>
</dbReference>
<accession>A0A316H9L5</accession>
<dbReference type="PANTHER" id="PTHR11608">
    <property type="entry name" value="BIFUNCTIONAL PROTEIN PYRR"/>
    <property type="match status" value="1"/>
</dbReference>
<dbReference type="CDD" id="cd06223">
    <property type="entry name" value="PRTases_typeI"/>
    <property type="match status" value="1"/>
</dbReference>
<dbReference type="Proteomes" id="UP000245678">
    <property type="component" value="Unassembled WGS sequence"/>
</dbReference>
<keyword evidence="2" id="KW-0328">Glycosyltransferase</keyword>
<reference evidence="2 3" key="1">
    <citation type="submission" date="2018-05" db="EMBL/GenBank/DDBJ databases">
        <title>Genomic Encyclopedia of Archaeal and Bacterial Type Strains, Phase II (KMG-II): from individual species to whole genera.</title>
        <authorList>
            <person name="Goeker M."/>
        </authorList>
    </citation>
    <scope>NUCLEOTIDE SEQUENCE [LARGE SCALE GENOMIC DNA]</scope>
    <source>
        <strain evidence="2 3">DSM 19975</strain>
    </source>
</reference>
<dbReference type="PANTHER" id="PTHR11608:SF0">
    <property type="entry name" value="BIFUNCTIONAL PROTEIN PYRR"/>
    <property type="match status" value="1"/>
</dbReference>
<proteinExistence type="predicted"/>
<dbReference type="SUPFAM" id="SSF53271">
    <property type="entry name" value="PRTase-like"/>
    <property type="match status" value="1"/>
</dbReference>
<comment type="caution">
    <text evidence="2">The sequence shown here is derived from an EMBL/GenBank/DDBJ whole genome shotgun (WGS) entry which is preliminary data.</text>
</comment>
<dbReference type="EMBL" id="QGHA01000004">
    <property type="protein sequence ID" value="PWK77869.1"/>
    <property type="molecule type" value="Genomic_DNA"/>
</dbReference>
<keyword evidence="2" id="KW-0808">Transferase</keyword>
<organism evidence="2 3">
    <name type="scientific">Mucilaginibacter oryzae</name>
    <dbReference type="NCBI Taxonomy" id="468058"/>
    <lineage>
        <taxon>Bacteria</taxon>
        <taxon>Pseudomonadati</taxon>
        <taxon>Bacteroidota</taxon>
        <taxon>Sphingobacteriia</taxon>
        <taxon>Sphingobacteriales</taxon>
        <taxon>Sphingobacteriaceae</taxon>
        <taxon>Mucilaginibacter</taxon>
    </lineage>
</organism>